<sequence length="79" mass="9198">MRIRRVACKLKLKPSLRIRTVLSRYEEETQEIPRNLACIFIEEIVAHDQNAQVHGLDLSYAGRICHKTNVCMTRINSVF</sequence>
<dbReference type="Proteomes" id="UP000828390">
    <property type="component" value="Unassembled WGS sequence"/>
</dbReference>
<reference evidence="1" key="2">
    <citation type="submission" date="2020-11" db="EMBL/GenBank/DDBJ databases">
        <authorList>
            <person name="McCartney M.A."/>
            <person name="Auch B."/>
            <person name="Kono T."/>
            <person name="Mallez S."/>
            <person name="Becker A."/>
            <person name="Gohl D.M."/>
            <person name="Silverstein K.A.T."/>
            <person name="Koren S."/>
            <person name="Bechman K.B."/>
            <person name="Herman A."/>
            <person name="Abrahante J.E."/>
            <person name="Garbe J."/>
        </authorList>
    </citation>
    <scope>NUCLEOTIDE SEQUENCE</scope>
    <source>
        <strain evidence="1">Duluth1</strain>
        <tissue evidence="1">Whole animal</tissue>
    </source>
</reference>
<accession>A0A9D4JWC7</accession>
<reference evidence="1" key="1">
    <citation type="journal article" date="2019" name="bioRxiv">
        <title>The Genome of the Zebra Mussel, Dreissena polymorpha: A Resource for Invasive Species Research.</title>
        <authorList>
            <person name="McCartney M.A."/>
            <person name="Auch B."/>
            <person name="Kono T."/>
            <person name="Mallez S."/>
            <person name="Zhang Y."/>
            <person name="Obille A."/>
            <person name="Becker A."/>
            <person name="Abrahante J.E."/>
            <person name="Garbe J."/>
            <person name="Badalamenti J.P."/>
            <person name="Herman A."/>
            <person name="Mangelson H."/>
            <person name="Liachko I."/>
            <person name="Sullivan S."/>
            <person name="Sone E.D."/>
            <person name="Koren S."/>
            <person name="Silverstein K.A.T."/>
            <person name="Beckman K.B."/>
            <person name="Gohl D.M."/>
        </authorList>
    </citation>
    <scope>NUCLEOTIDE SEQUENCE</scope>
    <source>
        <strain evidence="1">Duluth1</strain>
        <tissue evidence="1">Whole animal</tissue>
    </source>
</reference>
<organism evidence="1 2">
    <name type="scientific">Dreissena polymorpha</name>
    <name type="common">Zebra mussel</name>
    <name type="synonym">Mytilus polymorpha</name>
    <dbReference type="NCBI Taxonomy" id="45954"/>
    <lineage>
        <taxon>Eukaryota</taxon>
        <taxon>Metazoa</taxon>
        <taxon>Spiralia</taxon>
        <taxon>Lophotrochozoa</taxon>
        <taxon>Mollusca</taxon>
        <taxon>Bivalvia</taxon>
        <taxon>Autobranchia</taxon>
        <taxon>Heteroconchia</taxon>
        <taxon>Euheterodonta</taxon>
        <taxon>Imparidentia</taxon>
        <taxon>Neoheterodontei</taxon>
        <taxon>Myida</taxon>
        <taxon>Dreissenoidea</taxon>
        <taxon>Dreissenidae</taxon>
        <taxon>Dreissena</taxon>
    </lineage>
</organism>
<comment type="caution">
    <text evidence="1">The sequence shown here is derived from an EMBL/GenBank/DDBJ whole genome shotgun (WGS) entry which is preliminary data.</text>
</comment>
<protein>
    <submittedName>
        <fullName evidence="1">Uncharacterized protein</fullName>
    </submittedName>
</protein>
<proteinExistence type="predicted"/>
<gene>
    <name evidence="1" type="ORF">DPMN_128367</name>
</gene>
<evidence type="ECO:0000313" key="1">
    <source>
        <dbReference type="EMBL" id="KAH3826461.1"/>
    </source>
</evidence>
<keyword evidence="2" id="KW-1185">Reference proteome</keyword>
<dbReference type="EMBL" id="JAIWYP010000005">
    <property type="protein sequence ID" value="KAH3826461.1"/>
    <property type="molecule type" value="Genomic_DNA"/>
</dbReference>
<dbReference type="AlphaFoldDB" id="A0A9D4JWC7"/>
<name>A0A9D4JWC7_DREPO</name>
<evidence type="ECO:0000313" key="2">
    <source>
        <dbReference type="Proteomes" id="UP000828390"/>
    </source>
</evidence>